<gene>
    <name evidence="6" type="ORF">RchiOBHm_Chr7g0213701</name>
</gene>
<evidence type="ECO:0000313" key="7">
    <source>
        <dbReference type="Proteomes" id="UP000238479"/>
    </source>
</evidence>
<keyword evidence="6" id="KW-0378">Hydrolase</keyword>
<sequence length="80" mass="8944">MTLAFGSSWSIFNRAVLVATFDLEAAQKFFLKMLRSVFCVPMSFFDSTPAGRILNCIYSPGLDSAPLRWVNFANGLLLFL</sequence>
<dbReference type="EC" id="3.6.3.44" evidence="6"/>
<dbReference type="GO" id="GO:0005524">
    <property type="term" value="F:ATP binding"/>
    <property type="evidence" value="ECO:0007669"/>
    <property type="project" value="UniProtKB-KW"/>
</dbReference>
<organism evidence="6 7">
    <name type="scientific">Rosa chinensis</name>
    <name type="common">China rose</name>
    <dbReference type="NCBI Taxonomy" id="74649"/>
    <lineage>
        <taxon>Eukaryota</taxon>
        <taxon>Viridiplantae</taxon>
        <taxon>Streptophyta</taxon>
        <taxon>Embryophyta</taxon>
        <taxon>Tracheophyta</taxon>
        <taxon>Spermatophyta</taxon>
        <taxon>Magnoliopsida</taxon>
        <taxon>eudicotyledons</taxon>
        <taxon>Gunneridae</taxon>
        <taxon>Pentapetalae</taxon>
        <taxon>rosids</taxon>
        <taxon>fabids</taxon>
        <taxon>Rosales</taxon>
        <taxon>Rosaceae</taxon>
        <taxon>Rosoideae</taxon>
        <taxon>Rosoideae incertae sedis</taxon>
        <taxon>Rosa</taxon>
    </lineage>
</organism>
<evidence type="ECO:0000256" key="3">
    <source>
        <dbReference type="ARBA" id="ARBA00022840"/>
    </source>
</evidence>
<dbReference type="SUPFAM" id="SSF90123">
    <property type="entry name" value="ABC transporter transmembrane region"/>
    <property type="match status" value="1"/>
</dbReference>
<dbReference type="Proteomes" id="UP000238479">
    <property type="component" value="Chromosome 7"/>
</dbReference>
<dbReference type="Gene3D" id="1.20.1560.10">
    <property type="entry name" value="ABC transporter type 1, transmembrane domain"/>
    <property type="match status" value="1"/>
</dbReference>
<evidence type="ECO:0000256" key="5">
    <source>
        <dbReference type="ARBA" id="ARBA00023136"/>
    </source>
</evidence>
<keyword evidence="1" id="KW-0812">Transmembrane</keyword>
<reference evidence="6 7" key="1">
    <citation type="journal article" date="2018" name="Nat. Genet.">
        <title>The Rosa genome provides new insights in the design of modern roses.</title>
        <authorList>
            <person name="Bendahmane M."/>
        </authorList>
    </citation>
    <scope>NUCLEOTIDE SEQUENCE [LARGE SCALE GENOMIC DNA]</scope>
    <source>
        <strain evidence="7">cv. Old Blush</strain>
    </source>
</reference>
<evidence type="ECO:0000313" key="6">
    <source>
        <dbReference type="EMBL" id="PRQ19124.1"/>
    </source>
</evidence>
<dbReference type="PANTHER" id="PTHR24223">
    <property type="entry name" value="ATP-BINDING CASSETTE SUB-FAMILY C"/>
    <property type="match status" value="1"/>
</dbReference>
<dbReference type="InterPro" id="IPR050173">
    <property type="entry name" value="ABC_transporter_C-like"/>
</dbReference>
<dbReference type="GO" id="GO:0042626">
    <property type="term" value="F:ATPase-coupled transmembrane transporter activity"/>
    <property type="evidence" value="ECO:0007669"/>
    <property type="project" value="TreeGrafter"/>
</dbReference>
<dbReference type="GO" id="GO:0016020">
    <property type="term" value="C:membrane"/>
    <property type="evidence" value="ECO:0007669"/>
    <property type="project" value="InterPro"/>
</dbReference>
<accession>A0A2P6PB28</accession>
<dbReference type="STRING" id="74649.A0A2P6PB28"/>
<keyword evidence="7" id="KW-1185">Reference proteome</keyword>
<dbReference type="GO" id="GO:0016787">
    <property type="term" value="F:hydrolase activity"/>
    <property type="evidence" value="ECO:0007669"/>
    <property type="project" value="UniProtKB-KW"/>
</dbReference>
<protein>
    <submittedName>
        <fullName evidence="6">Putative xenobiotic-transporting ATPase</fullName>
        <ecNumber evidence="6">3.6.3.44</ecNumber>
    </submittedName>
</protein>
<keyword evidence="5" id="KW-0472">Membrane</keyword>
<evidence type="ECO:0000256" key="4">
    <source>
        <dbReference type="ARBA" id="ARBA00022989"/>
    </source>
</evidence>
<keyword evidence="3" id="KW-0067">ATP-binding</keyword>
<keyword evidence="2" id="KW-0547">Nucleotide-binding</keyword>
<dbReference type="PANTHER" id="PTHR24223:SF189">
    <property type="entry name" value="ABC TRANSPORTER C FAMILY MEMBER 5"/>
    <property type="match status" value="1"/>
</dbReference>
<dbReference type="Gramene" id="PRQ19124">
    <property type="protein sequence ID" value="PRQ19124"/>
    <property type="gene ID" value="RchiOBHm_Chr7g0213701"/>
</dbReference>
<dbReference type="EMBL" id="PDCK01000045">
    <property type="protein sequence ID" value="PRQ19124.1"/>
    <property type="molecule type" value="Genomic_DNA"/>
</dbReference>
<name>A0A2P6PB28_ROSCH</name>
<proteinExistence type="predicted"/>
<evidence type="ECO:0000256" key="2">
    <source>
        <dbReference type="ARBA" id="ARBA00022741"/>
    </source>
</evidence>
<evidence type="ECO:0000256" key="1">
    <source>
        <dbReference type="ARBA" id="ARBA00022692"/>
    </source>
</evidence>
<dbReference type="InterPro" id="IPR036640">
    <property type="entry name" value="ABC1_TM_sf"/>
</dbReference>
<comment type="caution">
    <text evidence="6">The sequence shown here is derived from an EMBL/GenBank/DDBJ whole genome shotgun (WGS) entry which is preliminary data.</text>
</comment>
<dbReference type="AlphaFoldDB" id="A0A2P6PB28"/>
<keyword evidence="4" id="KW-1133">Transmembrane helix</keyword>